<dbReference type="HOGENOM" id="CLU_002551_3_1_6"/>
<dbReference type="PANTHER" id="PTHR35037:SF3">
    <property type="entry name" value="C-TERMINAL REGION OF AIDA-LIKE PROTEIN"/>
    <property type="match status" value="1"/>
</dbReference>
<organism evidence="5">
    <name type="scientific">Xenorhabdus bovienii str. oregonense</name>
    <dbReference type="NCBI Taxonomy" id="1398202"/>
    <lineage>
        <taxon>Bacteria</taxon>
        <taxon>Pseudomonadati</taxon>
        <taxon>Pseudomonadota</taxon>
        <taxon>Gammaproteobacteria</taxon>
        <taxon>Enterobacterales</taxon>
        <taxon>Morganellaceae</taxon>
        <taxon>Xenorhabdus</taxon>
    </lineage>
</organism>
<dbReference type="PROSITE" id="PS51208">
    <property type="entry name" value="AUTOTRANSPORTER"/>
    <property type="match status" value="1"/>
</dbReference>
<dbReference type="InterPro" id="IPR006315">
    <property type="entry name" value="OM_autotransptr_brl_dom"/>
</dbReference>
<dbReference type="Gene3D" id="2.40.128.130">
    <property type="entry name" value="Autotransporter beta-domain"/>
    <property type="match status" value="1"/>
</dbReference>
<dbReference type="AlphaFoldDB" id="A0A077PBV0"/>
<dbReference type="Gene3D" id="2.160.20.20">
    <property type="match status" value="1"/>
</dbReference>
<evidence type="ECO:0000256" key="1">
    <source>
        <dbReference type="ARBA" id="ARBA00022729"/>
    </source>
</evidence>
<feature type="signal peptide" evidence="3">
    <location>
        <begin position="1"/>
        <end position="28"/>
    </location>
</feature>
<dbReference type="SUPFAM" id="SSF103515">
    <property type="entry name" value="Autotransporter"/>
    <property type="match status" value="1"/>
</dbReference>
<dbReference type="SUPFAM" id="SSF51126">
    <property type="entry name" value="Pectin lyase-like"/>
    <property type="match status" value="1"/>
</dbReference>
<dbReference type="InterPro" id="IPR011050">
    <property type="entry name" value="Pectin_lyase_fold/virulence"/>
</dbReference>
<feature type="chain" id="PRO_5001721990" evidence="3">
    <location>
        <begin position="29"/>
        <end position="993"/>
    </location>
</feature>
<dbReference type="SMART" id="SM00869">
    <property type="entry name" value="Autotransporter"/>
    <property type="match status" value="1"/>
</dbReference>
<proteinExistence type="predicted"/>
<dbReference type="NCBIfam" id="TIGR02601">
    <property type="entry name" value="autotrns_rpt"/>
    <property type="match status" value="1"/>
</dbReference>
<dbReference type="RefSeq" id="WP_038258945.1">
    <property type="nucleotide sequence ID" value="NZ_CAWLUU010000222.1"/>
</dbReference>
<dbReference type="InterPro" id="IPR051551">
    <property type="entry name" value="Autotransporter_adhesion"/>
</dbReference>
<dbReference type="InterPro" id="IPR012332">
    <property type="entry name" value="Autotransporter_pectin_lyase_C"/>
</dbReference>
<gene>
    <name evidence="5" type="ORF">XBO1_2550011</name>
</gene>
<name>A0A077PBV0_XENBV</name>
<feature type="compositionally biased region" description="Basic and acidic residues" evidence="2">
    <location>
        <begin position="687"/>
        <end position="699"/>
    </location>
</feature>
<evidence type="ECO:0000313" key="5">
    <source>
        <dbReference type="EMBL" id="CDH07171.1"/>
    </source>
</evidence>
<feature type="compositionally biased region" description="Low complexity" evidence="2">
    <location>
        <begin position="707"/>
        <end position="719"/>
    </location>
</feature>
<evidence type="ECO:0000256" key="2">
    <source>
        <dbReference type="SAM" id="MobiDB-lite"/>
    </source>
</evidence>
<dbReference type="Pfam" id="PF12951">
    <property type="entry name" value="PATR"/>
    <property type="match status" value="1"/>
</dbReference>
<dbReference type="Pfam" id="PF18883">
    <property type="entry name" value="AC_1"/>
    <property type="match status" value="1"/>
</dbReference>
<dbReference type="CDD" id="cd01344">
    <property type="entry name" value="PL2_Passenger_AT"/>
    <property type="match status" value="1"/>
</dbReference>
<feature type="domain" description="Autotransporter" evidence="4">
    <location>
        <begin position="718"/>
        <end position="993"/>
    </location>
</feature>
<protein>
    <submittedName>
        <fullName evidence="5">Putative Outer membrane autotransporter</fullName>
    </submittedName>
</protein>
<comment type="caution">
    <text evidence="5">The sequence shown here is derived from an EMBL/GenBank/DDBJ whole genome shotgun (WGS) entry which is preliminary data.</text>
</comment>
<dbReference type="NCBIfam" id="TIGR01414">
    <property type="entry name" value="autotrans_barl"/>
    <property type="match status" value="1"/>
</dbReference>
<dbReference type="InterPro" id="IPR036709">
    <property type="entry name" value="Autotransporte_beta_dom_sf"/>
</dbReference>
<feature type="region of interest" description="Disordered" evidence="2">
    <location>
        <begin position="686"/>
        <end position="723"/>
    </location>
</feature>
<dbReference type="PROSITE" id="PS51257">
    <property type="entry name" value="PROKAR_LIPOPROTEIN"/>
    <property type="match status" value="1"/>
</dbReference>
<dbReference type="InterPro" id="IPR043990">
    <property type="entry name" value="AC_1"/>
</dbReference>
<dbReference type="EMBL" id="CBSX010000174">
    <property type="protein sequence ID" value="CDH07171.1"/>
    <property type="molecule type" value="Genomic_DNA"/>
</dbReference>
<evidence type="ECO:0000259" key="4">
    <source>
        <dbReference type="PROSITE" id="PS51208"/>
    </source>
</evidence>
<accession>A0A077PBV0</accession>
<reference evidence="5" key="1">
    <citation type="submission" date="2013-07" db="EMBL/GenBank/DDBJ databases">
        <title>Sub-species coevolution in mutualistic symbiosis.</title>
        <authorList>
            <person name="Murfin K."/>
            <person name="Klassen J."/>
            <person name="Lee M."/>
            <person name="Forst S."/>
            <person name="Stock P."/>
            <person name="Goodrich-Blair H."/>
        </authorList>
    </citation>
    <scope>NUCLEOTIDE SEQUENCE [LARGE SCALE GENOMIC DNA]</scope>
    <source>
        <strain evidence="5">Oregonense</strain>
    </source>
</reference>
<dbReference type="Pfam" id="PF03797">
    <property type="entry name" value="Autotransporter"/>
    <property type="match status" value="1"/>
</dbReference>
<evidence type="ECO:0000256" key="3">
    <source>
        <dbReference type="SAM" id="SignalP"/>
    </source>
</evidence>
<sequence length="993" mass="105586">MRIYRYAVLPMALKVALFFPGMSVNAIAASSCKTIISEDRTEPCNLSNGENLIIDKGVSIDIPQGQLDHSDKYGLKYNAVNVGSGNNKAEVTIVDHIENNGILKGESGVTVTYSGSVEKLLNRGTISGVSGAVWVSGKMNMLDNYSVIKSSNDSISLNSITIHQAIDPINNTQYGRVTTIRNQKEGSIDGISVKKAVLKTLDNYGILFQASKVNLIPATFTIDSGSNVDTFNNYGTVTGPNHAIVINKGGYLKNLNNQSGGKGITADVDAIQVTGQGKAVLDMDAIQVTGQGKAVLDNPQIRPSRIEQITNASTIYGKKKGIYIDDKGVIDRITNKDTGVIKGNIFSIHNKGTITDRIDNAGTIDGNVELGGASLYLSGPKAILKGDVSGTKDSIVTIGSKDSTAENLDLTYTHNMNVGIVNILSGNKLRLGDGHTTGKISNNIDNDGEFYFNHSDKAIYGHNISGTGSVHQVGSGTTIFQGANNYTGATTIQKGTVLQGAEKSFSPVSSYTIGQHGTFDMGGFNTTISALNNSGRVVAGGDNNAVGRMLTITGDYSGNNGTVSLSTVLGDDSSKTDRLVVNGNTSGTTHLVIKNVGGTGAQTNEGIKVVDVQGASGGSFSLAGDYSHKGDPTLVAGAYAYRLYKNSADNSLYLRSSSGNSKPTYQAGVSVYESYGRMLQIMNAPESLRDRTGGRKDRVLGTGEFRSSAAEDSTDDSTSQMPNGVWGRITASYGKLSPRVSTSDANATTYNMVRAQVGMDKRFYENNQGSVTGGAFLQYSKIDANVGSAHGEGNIRANGYTLGATSTWYGKNKFYLDGLAQMTYFDNDLHSKTAGRALGNSKSALGYALGLEAGQEIGLNQKWSMTPQAQLVFSSINMNGFHDPFGAKIRFDRSESLKFRVGTTIDYRQKATHLYGFFNINQEVLGRNDLTNVADVAFISGNDRTWGDGGAGGSYSWDNGKSFVYGQASANTSLNNFADSYELKAKIGIKTTW</sequence>
<dbReference type="InterPro" id="IPR005546">
    <property type="entry name" value="Autotransporte_beta"/>
</dbReference>
<dbReference type="Proteomes" id="UP000028483">
    <property type="component" value="Unassembled WGS sequence"/>
</dbReference>
<dbReference type="InterPro" id="IPR013425">
    <property type="entry name" value="Autotrns_rpt"/>
</dbReference>
<dbReference type="PANTHER" id="PTHR35037">
    <property type="entry name" value="C-TERMINAL REGION OF AIDA-LIKE PROTEIN"/>
    <property type="match status" value="1"/>
</dbReference>
<keyword evidence="1 3" id="KW-0732">Signal</keyword>
<dbReference type="GO" id="GO:0019867">
    <property type="term" value="C:outer membrane"/>
    <property type="evidence" value="ECO:0007669"/>
    <property type="project" value="InterPro"/>
</dbReference>